<evidence type="ECO:0000313" key="1">
    <source>
        <dbReference type="EMBL" id="MBK4725641.1"/>
    </source>
</evidence>
<dbReference type="EMBL" id="JAEOXF010000005">
    <property type="protein sequence ID" value="MBK4725641.1"/>
    <property type="molecule type" value="Genomic_DNA"/>
</dbReference>
<proteinExistence type="predicted"/>
<sequence length="81" mass="9355">MRTSHAVKKRSTNVYLNAELIDQARELELNLSATLNIALELAVKKRQRERWLEENKAGLEALNGFVEEHGLFTDDDDFRVL</sequence>
<gene>
    <name evidence="1" type="ORF">JJL49_10415</name>
</gene>
<organism evidence="1 2">
    <name type="scientific">Enterobacter agglomerans</name>
    <name type="common">Erwinia herbicola</name>
    <name type="synonym">Pantoea agglomerans</name>
    <dbReference type="NCBI Taxonomy" id="549"/>
    <lineage>
        <taxon>Bacteria</taxon>
        <taxon>Pseudomonadati</taxon>
        <taxon>Pseudomonadota</taxon>
        <taxon>Gammaproteobacteria</taxon>
        <taxon>Enterobacterales</taxon>
        <taxon>Erwiniaceae</taxon>
        <taxon>Pantoea</taxon>
        <taxon>Pantoea agglomerans group</taxon>
    </lineage>
</organism>
<dbReference type="Proteomes" id="UP000633731">
    <property type="component" value="Unassembled WGS sequence"/>
</dbReference>
<name>A0ACC5RLR3_ENTAG</name>
<protein>
    <submittedName>
        <fullName evidence="1">Type II toxin-antitoxin system CcdA family antitoxin</fullName>
    </submittedName>
</protein>
<keyword evidence="2" id="KW-1185">Reference proteome</keyword>
<evidence type="ECO:0000313" key="2">
    <source>
        <dbReference type="Proteomes" id="UP000633731"/>
    </source>
</evidence>
<reference evidence="1" key="1">
    <citation type="submission" date="2021-01" db="EMBL/GenBank/DDBJ databases">
        <title>Draft genome of Pantoea agglomerans Eh 335.</title>
        <authorList>
            <person name="Emsley S.A."/>
            <person name="Oline D.K."/>
            <person name="Saw J.H."/>
            <person name="Ushijima B."/>
            <person name="Videau P."/>
            <person name="Koyack M.J."/>
        </authorList>
    </citation>
    <scope>NUCLEOTIDE SEQUENCE</scope>
    <source>
        <strain evidence="1">Eh 335</strain>
    </source>
</reference>
<accession>A0ACC5RLR3</accession>
<comment type="caution">
    <text evidence="1">The sequence shown here is derived from an EMBL/GenBank/DDBJ whole genome shotgun (WGS) entry which is preliminary data.</text>
</comment>